<feature type="compositionally biased region" description="Basic and acidic residues" evidence="1">
    <location>
        <begin position="74"/>
        <end position="92"/>
    </location>
</feature>
<dbReference type="EMBL" id="OW240923">
    <property type="protein sequence ID" value="CAH2324134.1"/>
    <property type="molecule type" value="Genomic_DNA"/>
</dbReference>
<feature type="region of interest" description="Disordered" evidence="1">
    <location>
        <begin position="1"/>
        <end position="130"/>
    </location>
</feature>
<dbReference type="PANTHER" id="PTHR21465:SF2">
    <property type="entry name" value="ZINC FINGER PROTEIN 469"/>
    <property type="match status" value="1"/>
</dbReference>
<sequence length="191" mass="21609">MKVEQQTQSRPSLLSDTMTGETKHVYTINNKEPSSKDSHRDTAFEHFNKNDAVDNSMSRVSESSDSAFSSVADKGPEKNSREKEPHSQREAVIRPQQAGKIDFKSLQNRSKFHSDASEKPGKRQNSTDSVLPILGPILQLVLHTPNKRPQLQSMFPRVQSKPHLHQLYLTKHSSFKNSSWHKATATAKQYS</sequence>
<feature type="compositionally biased region" description="Low complexity" evidence="1">
    <location>
        <begin position="58"/>
        <end position="70"/>
    </location>
</feature>
<organism evidence="2 3">
    <name type="scientific">Pelobates cultripes</name>
    <name type="common">Western spadefoot toad</name>
    <dbReference type="NCBI Taxonomy" id="61616"/>
    <lineage>
        <taxon>Eukaryota</taxon>
        <taxon>Metazoa</taxon>
        <taxon>Chordata</taxon>
        <taxon>Craniata</taxon>
        <taxon>Vertebrata</taxon>
        <taxon>Euteleostomi</taxon>
        <taxon>Amphibia</taxon>
        <taxon>Batrachia</taxon>
        <taxon>Anura</taxon>
        <taxon>Pelobatoidea</taxon>
        <taxon>Pelobatidae</taxon>
        <taxon>Pelobates</taxon>
    </lineage>
</organism>
<dbReference type="AlphaFoldDB" id="A0AAD1TGM9"/>
<reference evidence="2" key="1">
    <citation type="submission" date="2022-03" db="EMBL/GenBank/DDBJ databases">
        <authorList>
            <person name="Alioto T."/>
            <person name="Alioto T."/>
            <person name="Gomez Garrido J."/>
        </authorList>
    </citation>
    <scope>NUCLEOTIDE SEQUENCE</scope>
</reference>
<feature type="compositionally biased region" description="Basic and acidic residues" evidence="1">
    <location>
        <begin position="112"/>
        <end position="121"/>
    </location>
</feature>
<dbReference type="Proteomes" id="UP001295444">
    <property type="component" value="Chromosome 12"/>
</dbReference>
<accession>A0AAD1TGM9</accession>
<evidence type="ECO:0000313" key="3">
    <source>
        <dbReference type="Proteomes" id="UP001295444"/>
    </source>
</evidence>
<feature type="compositionally biased region" description="Basic and acidic residues" evidence="1">
    <location>
        <begin position="33"/>
        <end position="52"/>
    </location>
</feature>
<keyword evidence="3" id="KW-1185">Reference proteome</keyword>
<dbReference type="InterPro" id="IPR039270">
    <property type="entry name" value="ZNF469"/>
</dbReference>
<dbReference type="PANTHER" id="PTHR21465">
    <property type="entry name" value="ZINC FINGER PROTEIN 469"/>
    <property type="match status" value="1"/>
</dbReference>
<feature type="compositionally biased region" description="Polar residues" evidence="1">
    <location>
        <begin position="1"/>
        <end position="20"/>
    </location>
</feature>
<name>A0AAD1TGM9_PELCU</name>
<evidence type="ECO:0000256" key="1">
    <source>
        <dbReference type="SAM" id="MobiDB-lite"/>
    </source>
</evidence>
<protein>
    <submittedName>
        <fullName evidence="2">Uncharacterized protein</fullName>
    </submittedName>
</protein>
<gene>
    <name evidence="2" type="ORF">PECUL_23A061694</name>
</gene>
<evidence type="ECO:0000313" key="2">
    <source>
        <dbReference type="EMBL" id="CAH2324134.1"/>
    </source>
</evidence>
<proteinExistence type="predicted"/>